<name>A0ABS9NP43_9NEIS</name>
<keyword evidence="1 6" id="KW-0732">Signal</keyword>
<dbReference type="SUPFAM" id="SSF110997">
    <property type="entry name" value="Sporulation related repeat"/>
    <property type="match status" value="1"/>
</dbReference>
<keyword evidence="4" id="KW-0472">Membrane</keyword>
<reference evidence="8 9" key="1">
    <citation type="submission" date="2022-02" db="EMBL/GenBank/DDBJ databases">
        <title>Genome sequence data of Kingella unionensis sp. nov. strain CICC 24913 (CCUG 75125).</title>
        <authorList>
            <person name="Xiao M."/>
        </authorList>
    </citation>
    <scope>NUCLEOTIDE SEQUENCE [LARGE SCALE GENOMIC DNA]</scope>
    <source>
        <strain evidence="8 9">CICC 24913</strain>
    </source>
</reference>
<dbReference type="InterPro" id="IPR034718">
    <property type="entry name" value="RlpA"/>
</dbReference>
<evidence type="ECO:0000256" key="6">
    <source>
        <dbReference type="SAM" id="SignalP"/>
    </source>
</evidence>
<keyword evidence="2 4" id="KW-0456">Lyase</keyword>
<dbReference type="SUPFAM" id="SSF50685">
    <property type="entry name" value="Barwin-like endoglucanases"/>
    <property type="match status" value="1"/>
</dbReference>
<dbReference type="InterPro" id="IPR012997">
    <property type="entry name" value="RplA"/>
</dbReference>
<dbReference type="PROSITE" id="PS51257">
    <property type="entry name" value="PROKAR_LIPOPROTEIN"/>
    <property type="match status" value="1"/>
</dbReference>
<comment type="function">
    <text evidence="4">Lytic transglycosylase with a strong preference for naked glycan strands that lack stem peptides.</text>
</comment>
<dbReference type="EMBL" id="JAKOOW010000032">
    <property type="protein sequence ID" value="MCG6504568.1"/>
    <property type="molecule type" value="Genomic_DNA"/>
</dbReference>
<accession>A0ABS9NP43</accession>
<dbReference type="EC" id="4.2.2.-" evidence="4"/>
<feature type="signal peptide" evidence="6">
    <location>
        <begin position="1"/>
        <end position="25"/>
    </location>
</feature>
<evidence type="ECO:0000313" key="9">
    <source>
        <dbReference type="Proteomes" id="UP001298424"/>
    </source>
</evidence>
<dbReference type="PANTHER" id="PTHR34183">
    <property type="entry name" value="ENDOLYTIC PEPTIDOGLYCAN TRANSGLYCOSYLASE RLPA"/>
    <property type="match status" value="1"/>
</dbReference>
<dbReference type="Proteomes" id="UP001298424">
    <property type="component" value="Unassembled WGS sequence"/>
</dbReference>
<dbReference type="NCBIfam" id="TIGR00413">
    <property type="entry name" value="rlpA"/>
    <property type="match status" value="1"/>
</dbReference>
<comment type="subcellular location">
    <subcellularLocation>
        <location evidence="4">Cell membrane</location>
        <topology evidence="4">Lipid-anchor</topology>
    </subcellularLocation>
</comment>
<dbReference type="Gene3D" id="2.40.40.10">
    <property type="entry name" value="RlpA-like domain"/>
    <property type="match status" value="1"/>
</dbReference>
<organism evidence="8 9">
    <name type="scientific">Kingella pumchi</name>
    <dbReference type="NCBI Taxonomy" id="2779506"/>
    <lineage>
        <taxon>Bacteria</taxon>
        <taxon>Pseudomonadati</taxon>
        <taxon>Pseudomonadota</taxon>
        <taxon>Betaproteobacteria</taxon>
        <taxon>Neisseriales</taxon>
        <taxon>Neisseriaceae</taxon>
        <taxon>Kingella</taxon>
    </lineage>
</organism>
<keyword evidence="9" id="KW-1185">Reference proteome</keyword>
<feature type="chain" id="PRO_5045877275" description="Endolytic peptidoglycan transglycosylase RlpA" evidence="6">
    <location>
        <begin position="26"/>
        <end position="271"/>
    </location>
</feature>
<feature type="domain" description="SPOR" evidence="7">
    <location>
        <begin position="197"/>
        <end position="271"/>
    </location>
</feature>
<keyword evidence="3 4" id="KW-0961">Cell wall biogenesis/degradation</keyword>
<keyword evidence="4" id="KW-1003">Cell membrane</keyword>
<dbReference type="Pfam" id="PF05036">
    <property type="entry name" value="SPOR"/>
    <property type="match status" value="1"/>
</dbReference>
<keyword evidence="4" id="KW-0564">Palmitate</keyword>
<dbReference type="RefSeq" id="WP_238748079.1">
    <property type="nucleotide sequence ID" value="NZ_JAKOOW010000032.1"/>
</dbReference>
<protein>
    <recommendedName>
        <fullName evidence="4">Endolytic peptidoglycan transglycosylase RlpA</fullName>
        <ecNumber evidence="4">4.2.2.-</ecNumber>
    </recommendedName>
</protein>
<dbReference type="Pfam" id="PF03330">
    <property type="entry name" value="DPBB_1"/>
    <property type="match status" value="1"/>
</dbReference>
<dbReference type="InterPro" id="IPR009009">
    <property type="entry name" value="RlpA-like_DPBB"/>
</dbReference>
<evidence type="ECO:0000256" key="4">
    <source>
        <dbReference type="HAMAP-Rule" id="MF_02071"/>
    </source>
</evidence>
<dbReference type="HAMAP" id="MF_02071">
    <property type="entry name" value="RlpA"/>
    <property type="match status" value="1"/>
</dbReference>
<gene>
    <name evidence="4" type="primary">rlpA</name>
    <name evidence="8" type="ORF">MB824_08670</name>
</gene>
<dbReference type="PROSITE" id="PS51724">
    <property type="entry name" value="SPOR"/>
    <property type="match status" value="1"/>
</dbReference>
<dbReference type="CDD" id="cd22268">
    <property type="entry name" value="DPBB_RlpA-like"/>
    <property type="match status" value="1"/>
</dbReference>
<keyword evidence="4" id="KW-0449">Lipoprotein</keyword>
<comment type="caution">
    <text evidence="8">The sequence shown here is derived from an EMBL/GenBank/DDBJ whole genome shotgun (WGS) entry which is preliminary data.</text>
</comment>
<dbReference type="InterPro" id="IPR007730">
    <property type="entry name" value="SPOR-like_dom"/>
</dbReference>
<evidence type="ECO:0000256" key="3">
    <source>
        <dbReference type="ARBA" id="ARBA00023316"/>
    </source>
</evidence>
<sequence>MTQLKNTFFTTLTVMMALGSLSSCASKTQAPQGSAKKAAARTVYKAPQNAEKLHPTANLSYKVAGRRYYPQAHVKNFVQTGRASWYGPGFHGRKTSSGERFNMNQLTAAHPTLPIPSYARVTNLANGKSVIVRINDRGPFHGNRAIDLSKAAASQLGFLKSGTAQVRIEQVPSPKRNNTPATIVAQQQPDDSTGKVYGSGNELYVSLRTFADKAEAQAFQELTASRLSAAKLEQTASLVEDKSGYIVRVGPFAEQRKADEMHSRLSRQNVI</sequence>
<dbReference type="PANTHER" id="PTHR34183:SF1">
    <property type="entry name" value="ENDOLYTIC PEPTIDOGLYCAN TRANSGLYCOSYLASE RLPA"/>
    <property type="match status" value="1"/>
</dbReference>
<evidence type="ECO:0000256" key="5">
    <source>
        <dbReference type="RuleBase" id="RU003495"/>
    </source>
</evidence>
<dbReference type="Gene3D" id="3.30.70.1070">
    <property type="entry name" value="Sporulation related repeat"/>
    <property type="match status" value="1"/>
</dbReference>
<dbReference type="InterPro" id="IPR036908">
    <property type="entry name" value="RlpA-like_sf"/>
</dbReference>
<comment type="similarity">
    <text evidence="4 5">Belongs to the RlpA family.</text>
</comment>
<evidence type="ECO:0000256" key="2">
    <source>
        <dbReference type="ARBA" id="ARBA00023239"/>
    </source>
</evidence>
<evidence type="ECO:0000259" key="7">
    <source>
        <dbReference type="PROSITE" id="PS51724"/>
    </source>
</evidence>
<evidence type="ECO:0000313" key="8">
    <source>
        <dbReference type="EMBL" id="MCG6504568.1"/>
    </source>
</evidence>
<evidence type="ECO:0000256" key="1">
    <source>
        <dbReference type="ARBA" id="ARBA00022729"/>
    </source>
</evidence>
<proteinExistence type="inferred from homology"/>
<dbReference type="InterPro" id="IPR036680">
    <property type="entry name" value="SPOR-like_sf"/>
</dbReference>